<comment type="similarity">
    <text evidence="1">Belongs to the GPN-loop GTPase family.</text>
</comment>
<sequence>MFEHKIIFTGPVGAGKTTLIKAFSDDAPILTEVRPSDDVANMKDQTTVAMDYGSVVLDEETKVHMYGTPGQQRFDFMWEILSKGSMGLAILINAAAPDPAADLRFYLNAFKGLIIDEHIPLVIGINRVDKKNPNHDLEYYQAVTEEFRDDIPVLMVDVREARDVRRLVMTLFFTI</sequence>
<evidence type="ECO:0000313" key="5">
    <source>
        <dbReference type="EMBL" id="UOO90872.1"/>
    </source>
</evidence>
<dbReference type="PRINTS" id="PR00449">
    <property type="entry name" value="RASTRNSFRMNG"/>
</dbReference>
<keyword evidence="4" id="KW-0342">GTP-binding</keyword>
<reference evidence="5 6" key="1">
    <citation type="journal article" date="2022" name="Res Sq">
        <title>Evolution of multicellular longitudinally dividing oral cavity symbionts (Neisseriaceae).</title>
        <authorList>
            <person name="Nyongesa S."/>
            <person name="Weber P."/>
            <person name="Bernet E."/>
            <person name="Pullido F."/>
            <person name="Nieckarz M."/>
            <person name="Delaby M."/>
            <person name="Nieves C."/>
            <person name="Viehboeck T."/>
            <person name="Krause N."/>
            <person name="Rivera-Millot A."/>
            <person name="Nakamura A."/>
            <person name="Vischer N."/>
            <person name="VanNieuwenhze M."/>
            <person name="Brun Y."/>
            <person name="Cava F."/>
            <person name="Bulgheresi S."/>
            <person name="Veyrier F."/>
        </authorList>
    </citation>
    <scope>NUCLEOTIDE SEQUENCE [LARGE SCALE GENOMIC DNA]</scope>
    <source>
        <strain evidence="5 6">SN4</strain>
    </source>
</reference>
<keyword evidence="6" id="KW-1185">Reference proteome</keyword>
<dbReference type="PANTHER" id="PTHR42708">
    <property type="entry name" value="ATP/GTP-BINDING PROTEIN-RELATED"/>
    <property type="match status" value="1"/>
</dbReference>
<dbReference type="Pfam" id="PF03029">
    <property type="entry name" value="ATP_bind_1"/>
    <property type="match status" value="1"/>
</dbReference>
<dbReference type="Gene3D" id="3.40.50.300">
    <property type="entry name" value="P-loop containing nucleotide triphosphate hydrolases"/>
    <property type="match status" value="1"/>
</dbReference>
<accession>A0ABY4E5Y5</accession>
<protein>
    <submittedName>
        <fullName evidence="5">ATP/GTP-binding protein</fullName>
    </submittedName>
</protein>
<dbReference type="RefSeq" id="WP_058305348.1">
    <property type="nucleotide sequence ID" value="NZ_CABKVG010000006.1"/>
</dbReference>
<dbReference type="SUPFAM" id="SSF52540">
    <property type="entry name" value="P-loop containing nucleoside triphosphate hydrolases"/>
    <property type="match status" value="1"/>
</dbReference>
<evidence type="ECO:0000256" key="4">
    <source>
        <dbReference type="ARBA" id="ARBA00023134"/>
    </source>
</evidence>
<name>A0ABY4E5Y5_9NEIS</name>
<dbReference type="Proteomes" id="UP000832011">
    <property type="component" value="Chromosome"/>
</dbReference>
<evidence type="ECO:0000256" key="3">
    <source>
        <dbReference type="ARBA" id="ARBA00022801"/>
    </source>
</evidence>
<dbReference type="InterPro" id="IPR052705">
    <property type="entry name" value="Gliding_Motility_GTPase"/>
</dbReference>
<proteinExistence type="inferred from homology"/>
<organism evidence="5 6">
    <name type="scientific">Vitreoscilla massiliensis</name>
    <dbReference type="NCBI Taxonomy" id="1689272"/>
    <lineage>
        <taxon>Bacteria</taxon>
        <taxon>Pseudomonadati</taxon>
        <taxon>Pseudomonadota</taxon>
        <taxon>Betaproteobacteria</taxon>
        <taxon>Neisseriales</taxon>
        <taxon>Neisseriaceae</taxon>
        <taxon>Vitreoscilla</taxon>
    </lineage>
</organism>
<dbReference type="InterPro" id="IPR027417">
    <property type="entry name" value="P-loop_NTPase"/>
</dbReference>
<keyword evidence="2" id="KW-0547">Nucleotide-binding</keyword>
<evidence type="ECO:0000256" key="1">
    <source>
        <dbReference type="ARBA" id="ARBA00005290"/>
    </source>
</evidence>
<dbReference type="InterPro" id="IPR004130">
    <property type="entry name" value="Gpn"/>
</dbReference>
<dbReference type="EMBL" id="CP091511">
    <property type="protein sequence ID" value="UOO90872.1"/>
    <property type="molecule type" value="Genomic_DNA"/>
</dbReference>
<evidence type="ECO:0000256" key="2">
    <source>
        <dbReference type="ARBA" id="ARBA00022741"/>
    </source>
</evidence>
<dbReference type="CDD" id="cd00882">
    <property type="entry name" value="Ras_like_GTPase"/>
    <property type="match status" value="1"/>
</dbReference>
<keyword evidence="3" id="KW-0378">Hydrolase</keyword>
<evidence type="ECO:0000313" key="6">
    <source>
        <dbReference type="Proteomes" id="UP000832011"/>
    </source>
</evidence>
<gene>
    <name evidence="5" type="ORF">LVJ82_07895</name>
</gene>
<dbReference type="PANTHER" id="PTHR42708:SF1">
    <property type="entry name" value="GLIDING MOTILITY PROTEIN MGLA"/>
    <property type="match status" value="1"/>
</dbReference>